<reference evidence="7 8" key="1">
    <citation type="submission" date="2020-08" db="EMBL/GenBank/DDBJ databases">
        <title>Genomic Encyclopedia of Type Strains, Phase IV (KMG-IV): sequencing the most valuable type-strain genomes for metagenomic binning, comparative biology and taxonomic classification.</title>
        <authorList>
            <person name="Goeker M."/>
        </authorList>
    </citation>
    <scope>NUCLEOTIDE SEQUENCE [LARGE SCALE GENOMIC DNA]</scope>
    <source>
        <strain evidence="7 8">DSM 27057</strain>
    </source>
</reference>
<evidence type="ECO:0000313" key="7">
    <source>
        <dbReference type="EMBL" id="MBB3954286.1"/>
    </source>
</evidence>
<name>A0A7W6CD07_9SPHN</name>
<dbReference type="Proteomes" id="UP000548867">
    <property type="component" value="Unassembled WGS sequence"/>
</dbReference>
<keyword evidence="2 5" id="KW-0812">Transmembrane</keyword>
<sequence>MSPQSHLRPDQREIVTPEGLTLRLTLAGRSARLGALAVDLACIGAILLGAVLALVYTQSGLGQWTKRPDARHAAQFLFILWTALMFLLRNGWFLIFELGPRGATPGKRMLGLRIAARDGARLTTEMVLARNLLRDIEIFLPMIAVFSALGSSMAGGPSAGMVNWAAAGWFLLFALFPLFNRDRLRAGDMIAGTWVVEAPRARLEQALSAKPDAHEAPPDYAFGPAELAVYGEYELQTLERVLREGHHDAMEAVAHAICAKIGWNAPQGEEVRRFLDAYYTALRARLEQGLRFGRRKMDKFDGAGR</sequence>
<dbReference type="PANTHER" id="PTHR38480">
    <property type="entry name" value="SLR0254 PROTEIN"/>
    <property type="match status" value="1"/>
</dbReference>
<evidence type="ECO:0000256" key="1">
    <source>
        <dbReference type="ARBA" id="ARBA00004141"/>
    </source>
</evidence>
<comment type="subcellular location">
    <subcellularLocation>
        <location evidence="1">Membrane</location>
        <topology evidence="1">Multi-pass membrane protein</topology>
    </subcellularLocation>
</comment>
<dbReference type="GO" id="GO:0016020">
    <property type="term" value="C:membrane"/>
    <property type="evidence" value="ECO:0007669"/>
    <property type="project" value="UniProtKB-SubCell"/>
</dbReference>
<dbReference type="InterPro" id="IPR010432">
    <property type="entry name" value="RDD"/>
</dbReference>
<dbReference type="AlphaFoldDB" id="A0A7W6CD07"/>
<gene>
    <name evidence="7" type="ORF">GGR38_001213</name>
</gene>
<feature type="transmembrane region" description="Helical" evidence="5">
    <location>
        <begin position="76"/>
        <end position="99"/>
    </location>
</feature>
<evidence type="ECO:0000256" key="4">
    <source>
        <dbReference type="ARBA" id="ARBA00023136"/>
    </source>
</evidence>
<keyword evidence="4 5" id="KW-0472">Membrane</keyword>
<dbReference type="PANTHER" id="PTHR38480:SF1">
    <property type="entry name" value="SLR0254 PROTEIN"/>
    <property type="match status" value="1"/>
</dbReference>
<evidence type="ECO:0000256" key="2">
    <source>
        <dbReference type="ARBA" id="ARBA00022692"/>
    </source>
</evidence>
<proteinExistence type="predicted"/>
<evidence type="ECO:0000259" key="6">
    <source>
        <dbReference type="Pfam" id="PF06271"/>
    </source>
</evidence>
<dbReference type="EMBL" id="JACIDX010000004">
    <property type="protein sequence ID" value="MBB3954286.1"/>
    <property type="molecule type" value="Genomic_DNA"/>
</dbReference>
<dbReference type="Pfam" id="PF06271">
    <property type="entry name" value="RDD"/>
    <property type="match status" value="1"/>
</dbReference>
<feature type="domain" description="RDD" evidence="6">
    <location>
        <begin position="27"/>
        <end position="192"/>
    </location>
</feature>
<organism evidence="7 8">
    <name type="scientific">Novosphingobium sediminicola</name>
    <dbReference type="NCBI Taxonomy" id="563162"/>
    <lineage>
        <taxon>Bacteria</taxon>
        <taxon>Pseudomonadati</taxon>
        <taxon>Pseudomonadota</taxon>
        <taxon>Alphaproteobacteria</taxon>
        <taxon>Sphingomonadales</taxon>
        <taxon>Sphingomonadaceae</taxon>
        <taxon>Novosphingobium</taxon>
    </lineage>
</organism>
<evidence type="ECO:0000313" key="8">
    <source>
        <dbReference type="Proteomes" id="UP000548867"/>
    </source>
</evidence>
<comment type="caution">
    <text evidence="7">The sequence shown here is derived from an EMBL/GenBank/DDBJ whole genome shotgun (WGS) entry which is preliminary data.</text>
</comment>
<evidence type="ECO:0000256" key="3">
    <source>
        <dbReference type="ARBA" id="ARBA00022989"/>
    </source>
</evidence>
<evidence type="ECO:0000256" key="5">
    <source>
        <dbReference type="SAM" id="Phobius"/>
    </source>
</evidence>
<dbReference type="RefSeq" id="WP_183623681.1">
    <property type="nucleotide sequence ID" value="NZ_JACIDX010000004.1"/>
</dbReference>
<keyword evidence="8" id="KW-1185">Reference proteome</keyword>
<feature type="transmembrane region" description="Helical" evidence="5">
    <location>
        <begin position="161"/>
        <end position="179"/>
    </location>
</feature>
<keyword evidence="3 5" id="KW-1133">Transmembrane helix</keyword>
<accession>A0A7W6CD07</accession>
<feature type="transmembrane region" description="Helical" evidence="5">
    <location>
        <begin position="33"/>
        <end position="56"/>
    </location>
</feature>
<protein>
    <submittedName>
        <fullName evidence="7">Putative RDD family membrane protein YckC</fullName>
    </submittedName>
</protein>